<feature type="domain" description="Core-binding (CB)" evidence="3">
    <location>
        <begin position="1"/>
        <end position="90"/>
    </location>
</feature>
<evidence type="ECO:0000259" key="3">
    <source>
        <dbReference type="PROSITE" id="PS51900"/>
    </source>
</evidence>
<dbReference type="Pfam" id="PF02899">
    <property type="entry name" value="Phage_int_SAM_1"/>
    <property type="match status" value="1"/>
</dbReference>
<keyword evidence="1 2" id="KW-0238">DNA-binding</keyword>
<dbReference type="InterPro" id="IPR004107">
    <property type="entry name" value="Integrase_SAM-like_N"/>
</dbReference>
<dbReference type="EMBL" id="MPDK01000027">
    <property type="protein sequence ID" value="PWI56759.1"/>
    <property type="molecule type" value="Genomic_DNA"/>
</dbReference>
<accession>A0A2U3D663</accession>
<dbReference type="RefSeq" id="WP_181363122.1">
    <property type="nucleotide sequence ID" value="NZ_MPDK01000027.1"/>
</dbReference>
<evidence type="ECO:0000313" key="4">
    <source>
        <dbReference type="EMBL" id="PWI56759.1"/>
    </source>
</evidence>
<dbReference type="InterPro" id="IPR010998">
    <property type="entry name" value="Integrase_recombinase_N"/>
</dbReference>
<dbReference type="SUPFAM" id="SSF56349">
    <property type="entry name" value="DNA breaking-rejoining enzymes"/>
    <property type="match status" value="1"/>
</dbReference>
<sequence length="121" mass="13915">MDIDQAIKEYLQYLQLERNCSPVTIRGYQGNLRRFTAHLAAQKGCRMLDVAQITTAEIRSYLYALGERGVKAKSLHRELCAIRGFFRFLVEIDLLTQTPAQKIQKPKIPHTKPNPLSEEEI</sequence>
<dbReference type="InterPro" id="IPR011010">
    <property type="entry name" value="DNA_brk_join_enz"/>
</dbReference>
<dbReference type="Proteomes" id="UP000245380">
    <property type="component" value="Unassembled WGS sequence"/>
</dbReference>
<reference evidence="4 5" key="1">
    <citation type="submission" date="2016-11" db="EMBL/GenBank/DDBJ databases">
        <title>Comparative genomics of Acidibacillus ferroxidans species.</title>
        <authorList>
            <person name="Oliveira G."/>
            <person name="Nunes G."/>
            <person name="Oliveira R."/>
            <person name="Araujo F."/>
            <person name="Salim A."/>
            <person name="Scholte L."/>
            <person name="Morais D."/>
            <person name="Nancucheo I."/>
            <person name="Johnson D.B."/>
            <person name="Grail B."/>
            <person name="Bittencourt J."/>
            <person name="Valadares R."/>
        </authorList>
    </citation>
    <scope>NUCLEOTIDE SEQUENCE [LARGE SCALE GENOMIC DNA]</scope>
    <source>
        <strain evidence="4 5">Y002</strain>
    </source>
</reference>
<proteinExistence type="predicted"/>
<gene>
    <name evidence="4" type="ORF">BM613_12085</name>
</gene>
<keyword evidence="5" id="KW-1185">Reference proteome</keyword>
<dbReference type="InterPro" id="IPR044068">
    <property type="entry name" value="CB"/>
</dbReference>
<dbReference type="Gene3D" id="1.10.150.130">
    <property type="match status" value="1"/>
</dbReference>
<organism evidence="4 5">
    <name type="scientific">Sulfoacidibacillus thermotolerans</name>
    <name type="common">Acidibacillus sulfuroxidans</name>
    <dbReference type="NCBI Taxonomy" id="1765684"/>
    <lineage>
        <taxon>Bacteria</taxon>
        <taxon>Bacillati</taxon>
        <taxon>Bacillota</taxon>
        <taxon>Bacilli</taxon>
        <taxon>Bacillales</taxon>
        <taxon>Alicyclobacillaceae</taxon>
        <taxon>Sulfoacidibacillus</taxon>
    </lineage>
</organism>
<dbReference type="PROSITE" id="PS51900">
    <property type="entry name" value="CB"/>
    <property type="match status" value="1"/>
</dbReference>
<protein>
    <recommendedName>
        <fullName evidence="3">Core-binding (CB) domain-containing protein</fullName>
    </recommendedName>
</protein>
<evidence type="ECO:0000313" key="5">
    <source>
        <dbReference type="Proteomes" id="UP000245380"/>
    </source>
</evidence>
<dbReference type="AlphaFoldDB" id="A0A2U3D663"/>
<name>A0A2U3D663_SULT2</name>
<evidence type="ECO:0000256" key="1">
    <source>
        <dbReference type="ARBA" id="ARBA00023125"/>
    </source>
</evidence>
<dbReference type="GO" id="GO:0003677">
    <property type="term" value="F:DNA binding"/>
    <property type="evidence" value="ECO:0007669"/>
    <property type="project" value="UniProtKB-UniRule"/>
</dbReference>
<comment type="caution">
    <text evidence="4">The sequence shown here is derived from an EMBL/GenBank/DDBJ whole genome shotgun (WGS) entry which is preliminary data.</text>
</comment>
<dbReference type="GO" id="GO:0015074">
    <property type="term" value="P:DNA integration"/>
    <property type="evidence" value="ECO:0007669"/>
    <property type="project" value="InterPro"/>
</dbReference>
<evidence type="ECO:0000256" key="2">
    <source>
        <dbReference type="PROSITE-ProRule" id="PRU01248"/>
    </source>
</evidence>